<proteinExistence type="predicted"/>
<evidence type="ECO:0000313" key="3">
    <source>
        <dbReference type="Proteomes" id="UP000494040"/>
    </source>
</evidence>
<dbReference type="Proteomes" id="UP000494040">
    <property type="component" value="Unassembled WGS sequence"/>
</dbReference>
<feature type="transmembrane region" description="Helical" evidence="1">
    <location>
        <begin position="151"/>
        <end position="173"/>
    </location>
</feature>
<feature type="transmembrane region" description="Helical" evidence="1">
    <location>
        <begin position="21"/>
        <end position="43"/>
    </location>
</feature>
<dbReference type="KEGG" id="clec:106666340"/>
<keyword evidence="1" id="KW-0472">Membrane</keyword>
<keyword evidence="3" id="KW-1185">Reference proteome</keyword>
<dbReference type="AlphaFoldDB" id="A0A8I6RRS6"/>
<dbReference type="PANTHER" id="PTHR36694:SF11">
    <property type="entry name" value="LP21121P-RELATED"/>
    <property type="match status" value="1"/>
</dbReference>
<dbReference type="GeneID" id="106666340"/>
<sequence length="187" mass="21918">MKTPMVKYAFCGCSLEFGSKIIAFFHLTAYSILFLIYALYAWMPSTIHEEERELEEEKRNHSFYSEEENITFHGPAHLEIEGIRATYFLEYTAFIQLVFCGYLVYGVLKKSAEHMFSWVLCQIAFSFHASIIIILNLVFVVQHYPSHAMYFIFQEIASSGFELYCAMVIYSYIQQLSKNQEDGMQFF</sequence>
<keyword evidence="1" id="KW-1133">Transmembrane helix</keyword>
<evidence type="ECO:0000313" key="2">
    <source>
        <dbReference type="EnsemblMetazoa" id="XP_014248943.1"/>
    </source>
</evidence>
<organism evidence="2 3">
    <name type="scientific">Cimex lectularius</name>
    <name type="common">Bed bug</name>
    <name type="synonym">Acanthia lectularia</name>
    <dbReference type="NCBI Taxonomy" id="79782"/>
    <lineage>
        <taxon>Eukaryota</taxon>
        <taxon>Metazoa</taxon>
        <taxon>Ecdysozoa</taxon>
        <taxon>Arthropoda</taxon>
        <taxon>Hexapoda</taxon>
        <taxon>Insecta</taxon>
        <taxon>Pterygota</taxon>
        <taxon>Neoptera</taxon>
        <taxon>Paraneoptera</taxon>
        <taxon>Hemiptera</taxon>
        <taxon>Heteroptera</taxon>
        <taxon>Panheteroptera</taxon>
        <taxon>Cimicomorpha</taxon>
        <taxon>Cimicidae</taxon>
        <taxon>Cimex</taxon>
    </lineage>
</organism>
<dbReference type="PANTHER" id="PTHR36694">
    <property type="entry name" value="PASIFLORA 1, ISOFORM A-RELATED"/>
    <property type="match status" value="1"/>
</dbReference>
<dbReference type="EnsemblMetazoa" id="XM_014393457.2">
    <property type="protein sequence ID" value="XP_014248943.1"/>
    <property type="gene ID" value="LOC106666340"/>
</dbReference>
<name>A0A8I6RRS6_CIMLE</name>
<evidence type="ECO:0000256" key="1">
    <source>
        <dbReference type="SAM" id="Phobius"/>
    </source>
</evidence>
<feature type="transmembrane region" description="Helical" evidence="1">
    <location>
        <begin position="115"/>
        <end position="139"/>
    </location>
</feature>
<dbReference type="OrthoDB" id="6603700at2759"/>
<feature type="transmembrane region" description="Helical" evidence="1">
    <location>
        <begin position="88"/>
        <end position="108"/>
    </location>
</feature>
<reference evidence="2" key="1">
    <citation type="submission" date="2022-01" db="UniProtKB">
        <authorList>
            <consortium name="EnsemblMetazoa"/>
        </authorList>
    </citation>
    <scope>IDENTIFICATION</scope>
</reference>
<protein>
    <submittedName>
        <fullName evidence="2">Uncharacterized protein</fullName>
    </submittedName>
</protein>
<keyword evidence="1" id="KW-0812">Transmembrane</keyword>
<accession>A0A8I6RRS6</accession>
<dbReference type="RefSeq" id="XP_014248943.1">
    <property type="nucleotide sequence ID" value="XM_014393457.2"/>
</dbReference>